<gene>
    <name evidence="2" type="ORF">SAMN06296058_0799</name>
</gene>
<dbReference type="EMBL" id="FUZV01000001">
    <property type="protein sequence ID" value="SKC50748.1"/>
    <property type="molecule type" value="Genomic_DNA"/>
</dbReference>
<protein>
    <submittedName>
        <fullName evidence="2">Type IV pilus assembly protein PilV</fullName>
    </submittedName>
</protein>
<evidence type="ECO:0000256" key="1">
    <source>
        <dbReference type="SAM" id="Phobius"/>
    </source>
</evidence>
<evidence type="ECO:0000313" key="3">
    <source>
        <dbReference type="Proteomes" id="UP000190341"/>
    </source>
</evidence>
<feature type="transmembrane region" description="Helical" evidence="1">
    <location>
        <begin position="21"/>
        <end position="41"/>
    </location>
</feature>
<dbReference type="InterPro" id="IPR013362">
    <property type="entry name" value="Pilus_4_PilV"/>
</dbReference>
<accession>A0A1T5JHT3</accession>
<keyword evidence="1" id="KW-0472">Membrane</keyword>
<keyword evidence="1" id="KW-1133">Transmembrane helix</keyword>
<dbReference type="RefSeq" id="WP_079723171.1">
    <property type="nucleotide sequence ID" value="NZ_BMCL01000003.1"/>
</dbReference>
<dbReference type="PROSITE" id="PS00409">
    <property type="entry name" value="PROKAR_NTER_METHYL"/>
    <property type="match status" value="1"/>
</dbReference>
<dbReference type="AlphaFoldDB" id="A0A1T5JHT3"/>
<organism evidence="2 3">
    <name type="scientific">Pseudoxanthomonas indica</name>
    <dbReference type="NCBI Taxonomy" id="428993"/>
    <lineage>
        <taxon>Bacteria</taxon>
        <taxon>Pseudomonadati</taxon>
        <taxon>Pseudomonadota</taxon>
        <taxon>Gammaproteobacteria</taxon>
        <taxon>Lysobacterales</taxon>
        <taxon>Lysobacteraceae</taxon>
        <taxon>Pseudoxanthomonas</taxon>
    </lineage>
</organism>
<dbReference type="NCBIfam" id="TIGR02532">
    <property type="entry name" value="IV_pilin_GFxxxE"/>
    <property type="match status" value="1"/>
</dbReference>
<keyword evidence="3" id="KW-1185">Reference proteome</keyword>
<dbReference type="Proteomes" id="UP000190341">
    <property type="component" value="Unassembled WGS sequence"/>
</dbReference>
<reference evidence="2 3" key="1">
    <citation type="submission" date="2017-02" db="EMBL/GenBank/DDBJ databases">
        <authorList>
            <person name="Peterson S.W."/>
        </authorList>
    </citation>
    <scope>NUCLEOTIDE SEQUENCE [LARGE SCALE GENOMIC DNA]</scope>
    <source>
        <strain evidence="2 3">P15</strain>
    </source>
</reference>
<name>A0A1T5JHT3_9GAMM</name>
<dbReference type="STRING" id="428993.SAMN06296058_0799"/>
<sequence length="166" mass="17471">MPVASPPRRLASRTQQRGVSLLEVMIAVLIMGIGMLGIAAMQTTALRNSQSSMERSQAVILAYSMFDSMRANRAAALGGAYDMAKTCEPIATGSLADNDRRLWLQAIRTNNVLGDGDETCGQIACLANSPCTVTVFWDDSRASDAGAGGAIVSGLTQNSVQVTSEL</sequence>
<evidence type="ECO:0000313" key="2">
    <source>
        <dbReference type="EMBL" id="SKC50748.1"/>
    </source>
</evidence>
<dbReference type="OrthoDB" id="5298127at2"/>
<dbReference type="Pfam" id="PF07963">
    <property type="entry name" value="N_methyl"/>
    <property type="match status" value="1"/>
</dbReference>
<dbReference type="InterPro" id="IPR012902">
    <property type="entry name" value="N_methyl_site"/>
</dbReference>
<proteinExistence type="predicted"/>
<keyword evidence="1" id="KW-0812">Transmembrane</keyword>
<dbReference type="NCBIfam" id="TIGR02523">
    <property type="entry name" value="type_IV_pilV"/>
    <property type="match status" value="1"/>
</dbReference>